<organism evidence="19 20">
    <name type="scientific">Leadbettera azotonutricia (strain ATCC BAA-888 / DSM 13862 / ZAS-9)</name>
    <name type="common">Treponema azotonutricium</name>
    <dbReference type="NCBI Taxonomy" id="545695"/>
    <lineage>
        <taxon>Bacteria</taxon>
        <taxon>Pseudomonadati</taxon>
        <taxon>Spirochaetota</taxon>
        <taxon>Spirochaetia</taxon>
        <taxon>Spirochaetales</taxon>
        <taxon>Breznakiellaceae</taxon>
        <taxon>Leadbettera</taxon>
    </lineage>
</organism>
<comment type="similarity">
    <text evidence="4 16">Belongs to the pyruvate kinase family.</text>
</comment>
<keyword evidence="8" id="KW-0479">Metal-binding</keyword>
<evidence type="ECO:0000256" key="9">
    <source>
        <dbReference type="ARBA" id="ARBA00022741"/>
    </source>
</evidence>
<dbReference type="NCBIfam" id="NF004491">
    <property type="entry name" value="PRK05826.1"/>
    <property type="match status" value="1"/>
</dbReference>
<dbReference type="GO" id="GO:0000287">
    <property type="term" value="F:magnesium ion binding"/>
    <property type="evidence" value="ECO:0007669"/>
    <property type="project" value="UniProtKB-UniRule"/>
</dbReference>
<dbReference type="GO" id="GO:0005524">
    <property type="term" value="F:ATP binding"/>
    <property type="evidence" value="ECO:0007669"/>
    <property type="project" value="UniProtKB-KW"/>
</dbReference>
<dbReference type="InterPro" id="IPR011037">
    <property type="entry name" value="Pyrv_Knase-like_insert_dom_sf"/>
</dbReference>
<dbReference type="HOGENOM" id="CLU_015439_0_2_12"/>
<dbReference type="Proteomes" id="UP000009222">
    <property type="component" value="Chromosome"/>
</dbReference>
<keyword evidence="14 19" id="KW-0670">Pyruvate</keyword>
<name>F5Y6W3_LEAAZ</name>
<dbReference type="NCBIfam" id="TIGR01064">
    <property type="entry name" value="pyruv_kin"/>
    <property type="match status" value="1"/>
</dbReference>
<evidence type="ECO:0000256" key="5">
    <source>
        <dbReference type="ARBA" id="ARBA00012142"/>
    </source>
</evidence>
<evidence type="ECO:0000256" key="16">
    <source>
        <dbReference type="RuleBase" id="RU000504"/>
    </source>
</evidence>
<dbReference type="GO" id="GO:0016301">
    <property type="term" value="F:kinase activity"/>
    <property type="evidence" value="ECO:0007669"/>
    <property type="project" value="UniProtKB-KW"/>
</dbReference>
<keyword evidence="9" id="KW-0547">Nucleotide-binding</keyword>
<dbReference type="InterPro" id="IPR015795">
    <property type="entry name" value="Pyrv_Knase_C"/>
</dbReference>
<dbReference type="FunFam" id="3.20.20.60:FF:000025">
    <property type="entry name" value="Pyruvate kinase"/>
    <property type="match status" value="1"/>
</dbReference>
<comment type="cofactor">
    <cofactor evidence="1">
        <name>Mg(2+)</name>
        <dbReference type="ChEBI" id="CHEBI:18420"/>
    </cofactor>
</comment>
<dbReference type="PANTHER" id="PTHR11817">
    <property type="entry name" value="PYRUVATE KINASE"/>
    <property type="match status" value="1"/>
</dbReference>
<dbReference type="AlphaFoldDB" id="F5Y6W3"/>
<dbReference type="FunCoup" id="F5Y6W3">
    <property type="interactions" value="324"/>
</dbReference>
<evidence type="ECO:0000256" key="12">
    <source>
        <dbReference type="ARBA" id="ARBA00022842"/>
    </source>
</evidence>
<reference evidence="20" key="1">
    <citation type="submission" date="2009-12" db="EMBL/GenBank/DDBJ databases">
        <title>Complete sequence of Treponema azotonutricium strain ZAS-9.</title>
        <authorList>
            <person name="Tetu S.G."/>
            <person name="Matson E."/>
            <person name="Ren Q."/>
            <person name="Seshadri R."/>
            <person name="Elbourne L."/>
            <person name="Hassan K.A."/>
            <person name="Durkin A."/>
            <person name="Radune D."/>
            <person name="Mohamoud Y."/>
            <person name="Shay R."/>
            <person name="Jin S."/>
            <person name="Zhang X."/>
            <person name="Lucey K."/>
            <person name="Ballor N.R."/>
            <person name="Ottesen E."/>
            <person name="Rosenthal R."/>
            <person name="Allen A."/>
            <person name="Leadbetter J.R."/>
            <person name="Paulsen I.T."/>
        </authorList>
    </citation>
    <scope>NUCLEOTIDE SEQUENCE [LARGE SCALE GENOMIC DNA]</scope>
    <source>
        <strain evidence="20">ATCC BAA-888 / DSM 13862 / ZAS-9</strain>
    </source>
</reference>
<dbReference type="InterPro" id="IPR001697">
    <property type="entry name" value="Pyr_Knase"/>
</dbReference>
<dbReference type="EC" id="2.7.1.40" evidence="5 15"/>
<evidence type="ECO:0000259" key="17">
    <source>
        <dbReference type="Pfam" id="PF00224"/>
    </source>
</evidence>
<dbReference type="eggNOG" id="COG0469">
    <property type="taxonomic scope" value="Bacteria"/>
</dbReference>
<dbReference type="NCBIfam" id="NF004978">
    <property type="entry name" value="PRK06354.1"/>
    <property type="match status" value="1"/>
</dbReference>
<dbReference type="Pfam" id="PF02887">
    <property type="entry name" value="PK_C"/>
    <property type="match status" value="1"/>
</dbReference>
<dbReference type="GO" id="GO:0004743">
    <property type="term" value="F:pyruvate kinase activity"/>
    <property type="evidence" value="ECO:0007669"/>
    <property type="project" value="UniProtKB-UniRule"/>
</dbReference>
<dbReference type="EMBL" id="CP001841">
    <property type="protein sequence ID" value="AEF82440.1"/>
    <property type="molecule type" value="Genomic_DNA"/>
</dbReference>
<evidence type="ECO:0000256" key="10">
    <source>
        <dbReference type="ARBA" id="ARBA00022777"/>
    </source>
</evidence>
<dbReference type="RefSeq" id="WP_015711984.1">
    <property type="nucleotide sequence ID" value="NC_015577.1"/>
</dbReference>
<dbReference type="Gene3D" id="3.50.30.10">
    <property type="entry name" value="Phosphohistidine domain"/>
    <property type="match status" value="1"/>
</dbReference>
<dbReference type="SUPFAM" id="SSF52935">
    <property type="entry name" value="PK C-terminal domain-like"/>
    <property type="match status" value="1"/>
</dbReference>
<feature type="domain" description="Pyruvate kinase barrel" evidence="17">
    <location>
        <begin position="5"/>
        <end position="348"/>
    </location>
</feature>
<evidence type="ECO:0000313" key="19">
    <source>
        <dbReference type="EMBL" id="AEF82440.1"/>
    </source>
</evidence>
<dbReference type="Gene3D" id="3.20.20.60">
    <property type="entry name" value="Phosphoenolpyruvate-binding domains"/>
    <property type="match status" value="1"/>
</dbReference>
<dbReference type="KEGG" id="taz:TREAZ_3596"/>
<keyword evidence="13 16" id="KW-0324">Glycolysis</keyword>
<dbReference type="InterPro" id="IPR036918">
    <property type="entry name" value="Pyrv_Knase_C_sf"/>
</dbReference>
<comment type="cofactor">
    <cofactor evidence="2">
        <name>K(+)</name>
        <dbReference type="ChEBI" id="CHEBI:29103"/>
    </cofactor>
</comment>
<dbReference type="UniPathway" id="UPA00109">
    <property type="reaction ID" value="UER00188"/>
</dbReference>
<evidence type="ECO:0000259" key="18">
    <source>
        <dbReference type="Pfam" id="PF02887"/>
    </source>
</evidence>
<evidence type="ECO:0000256" key="14">
    <source>
        <dbReference type="ARBA" id="ARBA00023317"/>
    </source>
</evidence>
<evidence type="ECO:0000256" key="4">
    <source>
        <dbReference type="ARBA" id="ARBA00008663"/>
    </source>
</evidence>
<dbReference type="OrthoDB" id="9812123at2"/>
<comment type="pathway">
    <text evidence="3 16">Carbohydrate degradation; glycolysis; pyruvate from D-glyceraldehyde 3-phosphate: step 5/5.</text>
</comment>
<keyword evidence="12 16" id="KW-0460">Magnesium</keyword>
<evidence type="ECO:0000256" key="3">
    <source>
        <dbReference type="ARBA" id="ARBA00004997"/>
    </source>
</evidence>
<protein>
    <recommendedName>
        <fullName evidence="6 15">Pyruvate kinase</fullName>
        <ecNumber evidence="5 15">2.7.1.40</ecNumber>
    </recommendedName>
</protein>
<dbReference type="GO" id="GO:0030955">
    <property type="term" value="F:potassium ion binding"/>
    <property type="evidence" value="ECO:0007669"/>
    <property type="project" value="UniProtKB-UniRule"/>
</dbReference>
<keyword evidence="20" id="KW-1185">Reference proteome</keyword>
<evidence type="ECO:0000256" key="15">
    <source>
        <dbReference type="NCBIfam" id="TIGR01064"/>
    </source>
</evidence>
<dbReference type="InterPro" id="IPR015806">
    <property type="entry name" value="Pyrv_Knase_insert_dom_sf"/>
</dbReference>
<keyword evidence="10 16" id="KW-0418">Kinase</keyword>
<keyword evidence="7 16" id="KW-0808">Transferase</keyword>
<proteinExistence type="inferred from homology"/>
<dbReference type="PRINTS" id="PR01050">
    <property type="entry name" value="PYRUVTKNASE"/>
</dbReference>
<dbReference type="STRING" id="545695.TREAZ_3596"/>
<evidence type="ECO:0000256" key="8">
    <source>
        <dbReference type="ARBA" id="ARBA00022723"/>
    </source>
</evidence>
<sequence length="611" mass="65717">MKSIRNTRIVCTMGPAIKTMEMTRSLIRKGMNIARFNFSHGSHEEHAMRIVMVREAAKAEGVPVALILDTKGPEIRTGVIKDDGAIDLKTGTLIDIIAEEDAAKLSGADGAYSTTKCITVSYKLLAEDILSIDSNTANGDKKKSVKILIADGLIGLDVLNVEGRIIHCNVSNGGELGSRKNVNVIGVHTRLPAMSERDQADLLFGHQQGMDFVAASFIRKGQDVISIKKYLTSIGSDMPVISKIEDEEGLDNIEEIIRVSDGIMVARGDMGVQIPPERVPLEQKRIISLCNSEGKPVITATQMLDSMIHNPRPTRAEAGDVANAILDGTDCVMLSGETSAGAYPELAVEVMDRIARTTENSEACGESLDSHRIFPRHGCDLGEVIANSASETADSINAACIIVPTLSGHSAQLISRFKPRRPIVAAASNDSVARRLLLYRGIVPVGVQKVDDSEAMIQGAITAAIREGFAGLADKVVVAAGLPVNSPFTCNSIRIHVIGNILGHGRRGFGGRCTGRIFKADTLTAASLLLHKNRAEILLTHTLDESFIPIIRIVDGIILEGMSELSQKQLELINPKLVYVGQVPDAIKHFEDNITVTLDGAERTIYEGSLS</sequence>
<dbReference type="SUPFAM" id="SSF50800">
    <property type="entry name" value="PK beta-barrel domain-like"/>
    <property type="match status" value="1"/>
</dbReference>
<evidence type="ECO:0000256" key="7">
    <source>
        <dbReference type="ARBA" id="ARBA00022679"/>
    </source>
</evidence>
<evidence type="ECO:0000313" key="20">
    <source>
        <dbReference type="Proteomes" id="UP000009222"/>
    </source>
</evidence>
<dbReference type="InterPro" id="IPR015793">
    <property type="entry name" value="Pyrv_Knase_brl"/>
</dbReference>
<dbReference type="SUPFAM" id="SSF51621">
    <property type="entry name" value="Phosphoenolpyruvate/pyruvate domain"/>
    <property type="match status" value="1"/>
</dbReference>
<evidence type="ECO:0000256" key="2">
    <source>
        <dbReference type="ARBA" id="ARBA00001958"/>
    </source>
</evidence>
<dbReference type="Gene3D" id="2.40.33.10">
    <property type="entry name" value="PK beta-barrel domain-like"/>
    <property type="match status" value="1"/>
</dbReference>
<gene>
    <name evidence="19" type="primary">pyk</name>
    <name evidence="19" type="ordered locus">TREAZ_3596</name>
</gene>
<dbReference type="Pfam" id="PF00224">
    <property type="entry name" value="PK"/>
    <property type="match status" value="1"/>
</dbReference>
<evidence type="ECO:0000256" key="11">
    <source>
        <dbReference type="ARBA" id="ARBA00022840"/>
    </source>
</evidence>
<keyword evidence="11" id="KW-0067">ATP-binding</keyword>
<dbReference type="InterPro" id="IPR015813">
    <property type="entry name" value="Pyrv/PenolPyrv_kinase-like_dom"/>
</dbReference>
<feature type="domain" description="Pyruvate kinase C-terminal" evidence="18">
    <location>
        <begin position="383"/>
        <end position="496"/>
    </location>
</feature>
<dbReference type="InParanoid" id="F5Y6W3"/>
<dbReference type="InterPro" id="IPR040442">
    <property type="entry name" value="Pyrv_kinase-like_dom_sf"/>
</dbReference>
<accession>F5Y6W3</accession>
<dbReference type="Gene3D" id="3.40.1380.20">
    <property type="entry name" value="Pyruvate kinase, C-terminal domain"/>
    <property type="match status" value="1"/>
</dbReference>
<reference evidence="19 20" key="2">
    <citation type="journal article" date="2011" name="ISME J.">
        <title>RNA-seq reveals cooperative metabolic interactions between two termite-gut spirochete species in co-culture.</title>
        <authorList>
            <person name="Rosenthal A.Z."/>
            <person name="Matson E.G."/>
            <person name="Eldar A."/>
            <person name="Leadbetter J.R."/>
        </authorList>
    </citation>
    <scope>NUCLEOTIDE SEQUENCE [LARGE SCALE GENOMIC DNA]</scope>
    <source>
        <strain evidence="20">ATCC BAA-888 / DSM 13862 / ZAS-9</strain>
    </source>
</reference>
<evidence type="ECO:0000256" key="1">
    <source>
        <dbReference type="ARBA" id="ARBA00001946"/>
    </source>
</evidence>
<evidence type="ECO:0000256" key="6">
    <source>
        <dbReference type="ARBA" id="ARBA00018587"/>
    </source>
</evidence>
<comment type="catalytic activity">
    <reaction evidence="16">
        <text>pyruvate + ATP = phosphoenolpyruvate + ADP + H(+)</text>
        <dbReference type="Rhea" id="RHEA:18157"/>
        <dbReference type="ChEBI" id="CHEBI:15361"/>
        <dbReference type="ChEBI" id="CHEBI:15378"/>
        <dbReference type="ChEBI" id="CHEBI:30616"/>
        <dbReference type="ChEBI" id="CHEBI:58702"/>
        <dbReference type="ChEBI" id="CHEBI:456216"/>
        <dbReference type="EC" id="2.7.1.40"/>
    </reaction>
</comment>
<evidence type="ECO:0000256" key="13">
    <source>
        <dbReference type="ARBA" id="ARBA00023152"/>
    </source>
</evidence>